<dbReference type="EMBL" id="JBBNAF010000003">
    <property type="protein sequence ID" value="KAK9160323.1"/>
    <property type="molecule type" value="Genomic_DNA"/>
</dbReference>
<dbReference type="Gene3D" id="3.90.320.10">
    <property type="match status" value="1"/>
</dbReference>
<comment type="caution">
    <text evidence="2">The sequence shown here is derived from an EMBL/GenBank/DDBJ whole genome shotgun (WGS) entry which is preliminary data.</text>
</comment>
<dbReference type="InterPro" id="IPR051703">
    <property type="entry name" value="NF-kappa-B_Signaling_Reg"/>
</dbReference>
<evidence type="ECO:0000259" key="1">
    <source>
        <dbReference type="Pfam" id="PF09588"/>
    </source>
</evidence>
<proteinExistence type="predicted"/>
<dbReference type="Pfam" id="PF09588">
    <property type="entry name" value="YqaJ"/>
    <property type="match status" value="1"/>
</dbReference>
<feature type="domain" description="YqaJ viral recombinase" evidence="1">
    <location>
        <begin position="94"/>
        <end position="234"/>
    </location>
</feature>
<dbReference type="AlphaFoldDB" id="A0AAP0KYG6"/>
<evidence type="ECO:0000313" key="2">
    <source>
        <dbReference type="EMBL" id="KAK9160323.1"/>
    </source>
</evidence>
<keyword evidence="3" id="KW-1185">Reference proteome</keyword>
<accession>A0AAP0KYG6</accession>
<dbReference type="PANTHER" id="PTHR46609:SF4">
    <property type="entry name" value="RESTRICTION ENDONUCLEASE, TYPE II-LIKE SUPERFAMILY PROTEIN"/>
    <property type="match status" value="1"/>
</dbReference>
<dbReference type="CDD" id="cd22343">
    <property type="entry name" value="PDDEXK_lambda_exonuclease-like"/>
    <property type="match status" value="1"/>
</dbReference>
<name>A0AAP0KYG6_9MAGN</name>
<dbReference type="PANTHER" id="PTHR46609">
    <property type="entry name" value="EXONUCLEASE, PHAGE-TYPE/RECB, C-TERMINAL DOMAIN-CONTAINING PROTEIN"/>
    <property type="match status" value="1"/>
</dbReference>
<evidence type="ECO:0000313" key="3">
    <source>
        <dbReference type="Proteomes" id="UP001420932"/>
    </source>
</evidence>
<sequence length="343" mass="39414">MLAHKGRVKLSRSPFIPFSSSFVSSPKNFSSSAHALRNFSLYRYQKSQSCSLVSIKVCRPSQRYLCSFGYSSKASEVGTNSVFQASCLQHPFKNWQEERKDRLTASTFGGAIGFWPGRRVQLWLEKLGAVEPFTNNFATCWSNIKVKDALDRYEIITGNNVSITKFHHYDKKNPHDSWLGCSPDGVVYGAVYGLPSSGALLIKCPFFHGDKQRSYPWSRVPLYCMPQAQGVMEILDREWMDLYCWTLNGSSLFRLYRDRNYWELMKEALSDFWWKHVQPAKDLCSRCPVKDPRFEMKTLKPAPRHDLCGNIVYFSKCLVDNSELIIREVHGKLKSEGSWCSSN</sequence>
<protein>
    <recommendedName>
        <fullName evidence="1">YqaJ viral recombinase domain-containing protein</fullName>
    </recommendedName>
</protein>
<dbReference type="Proteomes" id="UP001420932">
    <property type="component" value="Unassembled WGS sequence"/>
</dbReference>
<dbReference type="InterPro" id="IPR011604">
    <property type="entry name" value="PDDEXK-like_dom_sf"/>
</dbReference>
<gene>
    <name evidence="2" type="ORF">Syun_006664</name>
</gene>
<reference evidence="2 3" key="1">
    <citation type="submission" date="2024-01" db="EMBL/GenBank/DDBJ databases">
        <title>Genome assemblies of Stephania.</title>
        <authorList>
            <person name="Yang L."/>
        </authorList>
    </citation>
    <scope>NUCLEOTIDE SEQUENCE [LARGE SCALE GENOMIC DNA]</scope>
    <source>
        <strain evidence="2">YNDBR</strain>
        <tissue evidence="2">Leaf</tissue>
    </source>
</reference>
<dbReference type="GO" id="GO:0006281">
    <property type="term" value="P:DNA repair"/>
    <property type="evidence" value="ECO:0007669"/>
    <property type="project" value="UniProtKB-ARBA"/>
</dbReference>
<dbReference type="SUPFAM" id="SSF52980">
    <property type="entry name" value="Restriction endonuclease-like"/>
    <property type="match status" value="1"/>
</dbReference>
<dbReference type="InterPro" id="IPR019080">
    <property type="entry name" value="YqaJ_viral_recombinase"/>
</dbReference>
<dbReference type="InterPro" id="IPR011335">
    <property type="entry name" value="Restrct_endonuc-II-like"/>
</dbReference>
<organism evidence="2 3">
    <name type="scientific">Stephania yunnanensis</name>
    <dbReference type="NCBI Taxonomy" id="152371"/>
    <lineage>
        <taxon>Eukaryota</taxon>
        <taxon>Viridiplantae</taxon>
        <taxon>Streptophyta</taxon>
        <taxon>Embryophyta</taxon>
        <taxon>Tracheophyta</taxon>
        <taxon>Spermatophyta</taxon>
        <taxon>Magnoliopsida</taxon>
        <taxon>Ranunculales</taxon>
        <taxon>Menispermaceae</taxon>
        <taxon>Menispermoideae</taxon>
        <taxon>Cissampelideae</taxon>
        <taxon>Stephania</taxon>
    </lineage>
</organism>